<proteinExistence type="predicted"/>
<sequence>MHQRRTLLKQDKSRITLAVCTNATGSDKLPLLLIGKSVKPRWIKDKPDAIQYKSTKKAWMTTDVVEAWLKDVNASMKDQGREILMLVDNASSHCPDGIVLYNVRLEKLPPNTTSMLQPLDQGIIYCLKRDVLTRVMLHALDEMDIVV</sequence>
<evidence type="ECO:0000313" key="6">
    <source>
        <dbReference type="Proteomes" id="UP000440367"/>
    </source>
</evidence>
<reference evidence="2 7" key="1">
    <citation type="submission" date="2018-09" db="EMBL/GenBank/DDBJ databases">
        <title>Genomic investigation of the strawberry pathogen Phytophthora fragariae indicates pathogenicity is determined by transcriptional variation in three key races.</title>
        <authorList>
            <person name="Adams T.M."/>
            <person name="Armitage A.D."/>
            <person name="Sobczyk M.K."/>
            <person name="Bates H.J."/>
            <person name="Dunwell J.M."/>
            <person name="Nellist C.F."/>
            <person name="Harrison R.J."/>
        </authorList>
    </citation>
    <scope>NUCLEOTIDE SEQUENCE [LARGE SCALE GENOMIC DNA]</scope>
    <source>
        <strain evidence="4 6">BC-1</strain>
        <strain evidence="3 5">NOV-27</strain>
        <strain evidence="2 7">SCRP245</strain>
    </source>
</reference>
<evidence type="ECO:0000313" key="3">
    <source>
        <dbReference type="EMBL" id="KAE9191216.1"/>
    </source>
</evidence>
<dbReference type="PANTHER" id="PTHR19303">
    <property type="entry name" value="TRANSPOSON"/>
    <property type="match status" value="1"/>
</dbReference>
<dbReference type="EMBL" id="QXGB01001412">
    <property type="protein sequence ID" value="KAE9191216.1"/>
    <property type="molecule type" value="Genomic_DNA"/>
</dbReference>
<evidence type="ECO:0000259" key="1">
    <source>
        <dbReference type="Pfam" id="PF03184"/>
    </source>
</evidence>
<dbReference type="PANTHER" id="PTHR19303:SF73">
    <property type="entry name" value="PROTEIN PDC2"/>
    <property type="match status" value="1"/>
</dbReference>
<gene>
    <name evidence="4" type="ORF">PF002_g20529</name>
    <name evidence="3" type="ORF">PF005_g18935</name>
    <name evidence="2" type="ORF">PF011_g18138</name>
</gene>
<name>A0A6A3JC17_9STRA</name>
<dbReference type="Proteomes" id="UP000460718">
    <property type="component" value="Unassembled WGS sequence"/>
</dbReference>
<dbReference type="InterPro" id="IPR004875">
    <property type="entry name" value="DDE_SF_endonuclease_dom"/>
</dbReference>
<feature type="domain" description="DDE-1" evidence="1">
    <location>
        <begin position="12"/>
        <end position="144"/>
    </location>
</feature>
<dbReference type="Proteomes" id="UP000440367">
    <property type="component" value="Unassembled WGS sequence"/>
</dbReference>
<evidence type="ECO:0000313" key="5">
    <source>
        <dbReference type="Proteomes" id="UP000433483"/>
    </source>
</evidence>
<dbReference type="Pfam" id="PF03184">
    <property type="entry name" value="DDE_1"/>
    <property type="match status" value="1"/>
</dbReference>
<evidence type="ECO:0000313" key="2">
    <source>
        <dbReference type="EMBL" id="KAE8990958.1"/>
    </source>
</evidence>
<dbReference type="GO" id="GO:0005634">
    <property type="term" value="C:nucleus"/>
    <property type="evidence" value="ECO:0007669"/>
    <property type="project" value="TreeGrafter"/>
</dbReference>
<protein>
    <recommendedName>
        <fullName evidence="1">DDE-1 domain-containing protein</fullName>
    </recommendedName>
</protein>
<dbReference type="EMBL" id="QXGD01001500">
    <property type="protein sequence ID" value="KAE9204796.1"/>
    <property type="molecule type" value="Genomic_DNA"/>
</dbReference>
<dbReference type="GO" id="GO:0003677">
    <property type="term" value="F:DNA binding"/>
    <property type="evidence" value="ECO:0007669"/>
    <property type="project" value="TreeGrafter"/>
</dbReference>
<organism evidence="2 7">
    <name type="scientific">Phytophthora fragariae</name>
    <dbReference type="NCBI Taxonomy" id="53985"/>
    <lineage>
        <taxon>Eukaryota</taxon>
        <taxon>Sar</taxon>
        <taxon>Stramenopiles</taxon>
        <taxon>Oomycota</taxon>
        <taxon>Peronosporomycetes</taxon>
        <taxon>Peronosporales</taxon>
        <taxon>Peronosporaceae</taxon>
        <taxon>Phytophthora</taxon>
    </lineage>
</organism>
<dbReference type="EMBL" id="QXFW01001427">
    <property type="protein sequence ID" value="KAE8990958.1"/>
    <property type="molecule type" value="Genomic_DNA"/>
</dbReference>
<dbReference type="InterPro" id="IPR050863">
    <property type="entry name" value="CenT-Element_Derived"/>
</dbReference>
<comment type="caution">
    <text evidence="2">The sequence shown here is derived from an EMBL/GenBank/DDBJ whole genome shotgun (WGS) entry which is preliminary data.</text>
</comment>
<dbReference type="Proteomes" id="UP000433483">
    <property type="component" value="Unassembled WGS sequence"/>
</dbReference>
<evidence type="ECO:0000313" key="7">
    <source>
        <dbReference type="Proteomes" id="UP000460718"/>
    </source>
</evidence>
<dbReference type="AlphaFoldDB" id="A0A6A3JC17"/>
<dbReference type="OrthoDB" id="124808at2759"/>
<evidence type="ECO:0000313" key="4">
    <source>
        <dbReference type="EMBL" id="KAE9204796.1"/>
    </source>
</evidence>
<accession>A0A6A3JC17</accession>
<keyword evidence="5" id="KW-1185">Reference proteome</keyword>